<proteinExistence type="predicted"/>
<dbReference type="InterPro" id="IPR029044">
    <property type="entry name" value="Nucleotide-diphossugar_trans"/>
</dbReference>
<dbReference type="Gene3D" id="3.90.550.10">
    <property type="entry name" value="Spore Coat Polysaccharide Biosynthesis Protein SpsA, Chain A"/>
    <property type="match status" value="1"/>
</dbReference>
<dbReference type="PANTHER" id="PTHR42866:SF1">
    <property type="entry name" value="SPORE COAT POLYSACCHARIDE BIOSYNTHESIS PROTEIN SPSF"/>
    <property type="match status" value="1"/>
</dbReference>
<dbReference type="PANTHER" id="PTHR42866">
    <property type="entry name" value="3-DEOXY-MANNO-OCTULOSONATE CYTIDYLYLTRANSFERASE"/>
    <property type="match status" value="1"/>
</dbReference>
<gene>
    <name evidence="1" type="ORF">RJG54_06890</name>
</gene>
<dbReference type="SUPFAM" id="SSF53448">
    <property type="entry name" value="Nucleotide-diphospho-sugar transferases"/>
    <property type="match status" value="1"/>
</dbReference>
<keyword evidence="1" id="KW-0808">Transferase</keyword>
<name>A0AA96CU62_9BACT</name>
<dbReference type="InterPro" id="IPR003329">
    <property type="entry name" value="Cytidylyl_trans"/>
</dbReference>
<accession>A0AA96CU62</accession>
<reference evidence="1" key="1">
    <citation type="submission" date="2023-09" db="EMBL/GenBank/DDBJ databases">
        <title>Arcobacter tbilisiensis sp. nov. isolated from chicken meat in Tbilisi, Georgia.</title>
        <authorList>
            <person name="Matthias R."/>
            <person name="Zautner A.E."/>
        </authorList>
    </citation>
    <scope>NUCLEOTIDE SEQUENCE</scope>
    <source>
        <strain evidence="1">LEO 107</strain>
    </source>
</reference>
<dbReference type="Pfam" id="PF02348">
    <property type="entry name" value="CTP_transf_3"/>
    <property type="match status" value="1"/>
</dbReference>
<dbReference type="AlphaFoldDB" id="A0AA96CU62"/>
<protein>
    <submittedName>
        <fullName evidence="1">NTP transferase domain-containing protein</fullName>
    </submittedName>
</protein>
<evidence type="ECO:0000313" key="1">
    <source>
        <dbReference type="EMBL" id="WNL15951.1"/>
    </source>
</evidence>
<dbReference type="EMBL" id="CP134846">
    <property type="protein sequence ID" value="WNL15951.1"/>
    <property type="molecule type" value="Genomic_DNA"/>
</dbReference>
<dbReference type="GO" id="GO:0005829">
    <property type="term" value="C:cytosol"/>
    <property type="evidence" value="ECO:0007669"/>
    <property type="project" value="TreeGrafter"/>
</dbReference>
<dbReference type="GO" id="GO:0016740">
    <property type="term" value="F:transferase activity"/>
    <property type="evidence" value="ECO:0007669"/>
    <property type="project" value="UniProtKB-KW"/>
</dbReference>
<sequence>METAIILQARMNSTRRPYKISSLYNGKPLLYWQIKRLKQNRCVDNIIVATTNTDLDDVTEFIAKQAGAQIFRGELDDVMKRYIDAAEYYKVSNIIRVCGDDPLVDPECIEELSQRIELDNNNIITASHNKGWLLGTSAEAFSLKNLKKSYQISSTEEKEHVVLNFYKNMDKFNVIKIEPKSFYQELSFTVDYPEDVENVKDILNYFNGIGFSQKQLIDELKNNKIKLSYFRQDKYNI</sequence>
<organism evidence="1">
    <name type="scientific">Arcobacter sp. AZ-2023</name>
    <dbReference type="NCBI Taxonomy" id="3074453"/>
    <lineage>
        <taxon>Bacteria</taxon>
        <taxon>Pseudomonadati</taxon>
        <taxon>Campylobacterota</taxon>
        <taxon>Epsilonproteobacteria</taxon>
        <taxon>Campylobacterales</taxon>
        <taxon>Arcobacteraceae</taxon>
        <taxon>Arcobacter</taxon>
    </lineage>
</organism>